<sequence>MRLYVTNAIRSATPAVDFAFVQYNCDSVILTGCGLLITASLMPNEY</sequence>
<accession>A0A914S078</accession>
<dbReference type="WBParaSite" id="PEQ_0001053901-mRNA-1">
    <property type="protein sequence ID" value="PEQ_0001053901-mRNA-1"/>
    <property type="gene ID" value="PEQ_0001053901"/>
</dbReference>
<organism evidence="1 2">
    <name type="scientific">Parascaris equorum</name>
    <name type="common">Equine roundworm</name>
    <dbReference type="NCBI Taxonomy" id="6256"/>
    <lineage>
        <taxon>Eukaryota</taxon>
        <taxon>Metazoa</taxon>
        <taxon>Ecdysozoa</taxon>
        <taxon>Nematoda</taxon>
        <taxon>Chromadorea</taxon>
        <taxon>Rhabditida</taxon>
        <taxon>Spirurina</taxon>
        <taxon>Ascaridomorpha</taxon>
        <taxon>Ascaridoidea</taxon>
        <taxon>Ascarididae</taxon>
        <taxon>Parascaris</taxon>
    </lineage>
</organism>
<evidence type="ECO:0000313" key="2">
    <source>
        <dbReference type="WBParaSite" id="PEQ_0001053901-mRNA-1"/>
    </source>
</evidence>
<dbReference type="Proteomes" id="UP000887564">
    <property type="component" value="Unplaced"/>
</dbReference>
<protein>
    <submittedName>
        <fullName evidence="2">Uncharacterized protein</fullName>
    </submittedName>
</protein>
<name>A0A914S078_PAREQ</name>
<evidence type="ECO:0000313" key="1">
    <source>
        <dbReference type="Proteomes" id="UP000887564"/>
    </source>
</evidence>
<proteinExistence type="predicted"/>
<keyword evidence="1" id="KW-1185">Reference proteome</keyword>
<dbReference type="AlphaFoldDB" id="A0A914S078"/>
<reference evidence="2" key="1">
    <citation type="submission" date="2022-11" db="UniProtKB">
        <authorList>
            <consortium name="WormBaseParasite"/>
        </authorList>
    </citation>
    <scope>IDENTIFICATION</scope>
</reference>